<dbReference type="EMBL" id="UOGE01000075">
    <property type="protein sequence ID" value="VAX22433.1"/>
    <property type="molecule type" value="Genomic_DNA"/>
</dbReference>
<dbReference type="GO" id="GO:0003735">
    <property type="term" value="F:structural constituent of ribosome"/>
    <property type="evidence" value="ECO:0007669"/>
    <property type="project" value="InterPro"/>
</dbReference>
<dbReference type="InterPro" id="IPR001911">
    <property type="entry name" value="Ribosomal_bS21"/>
</dbReference>
<dbReference type="InterPro" id="IPR018278">
    <property type="entry name" value="Ribosomal_bS21_CS"/>
</dbReference>
<comment type="similarity">
    <text evidence="1">Belongs to the bacterial ribosomal protein bS21 family.</text>
</comment>
<evidence type="ECO:0000256" key="4">
    <source>
        <dbReference type="SAM" id="MobiDB-lite"/>
    </source>
</evidence>
<protein>
    <submittedName>
        <fullName evidence="5">SSU ribosomal protein S21p</fullName>
    </submittedName>
</protein>
<gene>
    <name evidence="5" type="ORF">MNBD_NITROSPINAE02-763</name>
</gene>
<feature type="region of interest" description="Disordered" evidence="4">
    <location>
        <begin position="28"/>
        <end position="57"/>
    </location>
</feature>
<sequence>MNQRVDQALKALKRQLLKDGLWKELKKRRAYEKPSAKRKRKQKEALKKRRKTQRAYV</sequence>
<dbReference type="PROSITE" id="PS01181">
    <property type="entry name" value="RIBOSOMAL_S21"/>
    <property type="match status" value="1"/>
</dbReference>
<accession>A0A3B1CCM7</accession>
<dbReference type="GO" id="GO:1990904">
    <property type="term" value="C:ribonucleoprotein complex"/>
    <property type="evidence" value="ECO:0007669"/>
    <property type="project" value="UniProtKB-KW"/>
</dbReference>
<dbReference type="PRINTS" id="PR00976">
    <property type="entry name" value="RIBOSOMALS21"/>
</dbReference>
<dbReference type="Pfam" id="PF01165">
    <property type="entry name" value="Ribosomal_S21"/>
    <property type="match status" value="1"/>
</dbReference>
<evidence type="ECO:0000313" key="5">
    <source>
        <dbReference type="EMBL" id="VAX22433.1"/>
    </source>
</evidence>
<dbReference type="GO" id="GO:0006412">
    <property type="term" value="P:translation"/>
    <property type="evidence" value="ECO:0007669"/>
    <property type="project" value="InterPro"/>
</dbReference>
<keyword evidence="2 5" id="KW-0689">Ribosomal protein</keyword>
<evidence type="ECO:0000256" key="2">
    <source>
        <dbReference type="ARBA" id="ARBA00022980"/>
    </source>
</evidence>
<dbReference type="PANTHER" id="PTHR21109">
    <property type="entry name" value="MITOCHONDRIAL 28S RIBOSOMAL PROTEIN S21"/>
    <property type="match status" value="1"/>
</dbReference>
<evidence type="ECO:0000256" key="1">
    <source>
        <dbReference type="ARBA" id="ARBA00006640"/>
    </source>
</evidence>
<organism evidence="5">
    <name type="scientific">hydrothermal vent metagenome</name>
    <dbReference type="NCBI Taxonomy" id="652676"/>
    <lineage>
        <taxon>unclassified sequences</taxon>
        <taxon>metagenomes</taxon>
        <taxon>ecological metagenomes</taxon>
    </lineage>
</organism>
<dbReference type="InterPro" id="IPR038380">
    <property type="entry name" value="Ribosomal_bS21_sf"/>
</dbReference>
<name>A0A3B1CCM7_9ZZZZ</name>
<dbReference type="NCBIfam" id="TIGR00030">
    <property type="entry name" value="S21p"/>
    <property type="match status" value="1"/>
</dbReference>
<dbReference type="PANTHER" id="PTHR21109:SF0">
    <property type="entry name" value="SMALL RIBOSOMAL SUBUNIT PROTEIN BS21M"/>
    <property type="match status" value="1"/>
</dbReference>
<dbReference type="HAMAP" id="MF_00358">
    <property type="entry name" value="Ribosomal_bS21"/>
    <property type="match status" value="1"/>
</dbReference>
<dbReference type="GO" id="GO:0005840">
    <property type="term" value="C:ribosome"/>
    <property type="evidence" value="ECO:0007669"/>
    <property type="project" value="UniProtKB-KW"/>
</dbReference>
<keyword evidence="3" id="KW-0687">Ribonucleoprotein</keyword>
<evidence type="ECO:0000256" key="3">
    <source>
        <dbReference type="ARBA" id="ARBA00023274"/>
    </source>
</evidence>
<dbReference type="Gene3D" id="1.20.5.1150">
    <property type="entry name" value="Ribosomal protein S8"/>
    <property type="match status" value="1"/>
</dbReference>
<proteinExistence type="inferred from homology"/>
<reference evidence="5" key="1">
    <citation type="submission" date="2018-06" db="EMBL/GenBank/DDBJ databases">
        <authorList>
            <person name="Zhirakovskaya E."/>
        </authorList>
    </citation>
    <scope>NUCLEOTIDE SEQUENCE</scope>
</reference>
<dbReference type="AlphaFoldDB" id="A0A3B1CCM7"/>